<keyword evidence="1" id="KW-0479">Metal-binding</keyword>
<dbReference type="Gene3D" id="6.10.140.2220">
    <property type="match status" value="1"/>
</dbReference>
<dbReference type="Proteomes" id="UP001489004">
    <property type="component" value="Unassembled WGS sequence"/>
</dbReference>
<dbReference type="SUPFAM" id="SSF144232">
    <property type="entry name" value="HIT/MYND zinc finger-like"/>
    <property type="match status" value="1"/>
</dbReference>
<sequence>MFPNGCRTCFKHKDEAPNLQFCARCRFTRYCGSDCQKVDWDAGHKKVCKHLAALRQQTAARPPSLEPGNVASWRAFWASQGQLLADRLGRPLEMSEHFALAGQRVCGHCYYPALSAKPETSSVEECPDCLMVSFCEQHRPQVLQAHAQACQVMATTRRCATLLLHYQQAHGEPPSCLSPADLSPLEAMPLDWTAYLSQRCFPGDWSEDLMRIHTMQLTWPVTLLYALHHAQAAAGRTLADLPETLTLHLIGAATTELHSDASFEEVLHALPHVKRLQISFVGPELPIDNAVFPSSADAGTLCSSCHGARRSMTFYASQKLYHDYMGSLDGEGKQRSPPDLAFAFNSGLHEHIVQGSCSLANSTWTKTFQLLRDKGVPTYLTAYTTDEIVHDEHILRKLGCHVTMPKHEQPFKCLVPLMDNGGQYQAFWVNNMMVGFCGAEQAHAG</sequence>
<keyword evidence="7" id="KW-1185">Reference proteome</keyword>
<feature type="domain" description="MYND-type" evidence="5">
    <location>
        <begin position="6"/>
        <end position="48"/>
    </location>
</feature>
<dbReference type="PROSITE" id="PS50865">
    <property type="entry name" value="ZF_MYND_2"/>
    <property type="match status" value="1"/>
</dbReference>
<dbReference type="Pfam" id="PF20179">
    <property type="entry name" value="MSS51_C"/>
    <property type="match status" value="1"/>
</dbReference>
<evidence type="ECO:0000256" key="1">
    <source>
        <dbReference type="ARBA" id="ARBA00022723"/>
    </source>
</evidence>
<dbReference type="InterPro" id="IPR046824">
    <property type="entry name" value="Mss51-like_C"/>
</dbReference>
<evidence type="ECO:0000256" key="2">
    <source>
        <dbReference type="ARBA" id="ARBA00022771"/>
    </source>
</evidence>
<accession>A0AAW1PWJ8</accession>
<dbReference type="InterPro" id="IPR002893">
    <property type="entry name" value="Znf_MYND"/>
</dbReference>
<dbReference type="GO" id="GO:0008270">
    <property type="term" value="F:zinc ion binding"/>
    <property type="evidence" value="ECO:0007669"/>
    <property type="project" value="UniProtKB-KW"/>
</dbReference>
<dbReference type="PROSITE" id="PS01360">
    <property type="entry name" value="ZF_MYND_1"/>
    <property type="match status" value="1"/>
</dbReference>
<evidence type="ECO:0000313" key="7">
    <source>
        <dbReference type="Proteomes" id="UP001489004"/>
    </source>
</evidence>
<evidence type="ECO:0000256" key="4">
    <source>
        <dbReference type="PROSITE-ProRule" id="PRU00134"/>
    </source>
</evidence>
<protein>
    <recommendedName>
        <fullName evidence="5">MYND-type domain-containing protein</fullName>
    </recommendedName>
</protein>
<dbReference type="Pfam" id="PF01753">
    <property type="entry name" value="zf-MYND"/>
    <property type="match status" value="1"/>
</dbReference>
<gene>
    <name evidence="6" type="ORF">WJX72_004500</name>
</gene>
<proteinExistence type="predicted"/>
<comment type="caution">
    <text evidence="6">The sequence shown here is derived from an EMBL/GenBank/DDBJ whole genome shotgun (WGS) entry which is preliminary data.</text>
</comment>
<reference evidence="6 7" key="1">
    <citation type="journal article" date="2024" name="Nat. Commun.">
        <title>Phylogenomics reveals the evolutionary origins of lichenization in chlorophyte algae.</title>
        <authorList>
            <person name="Puginier C."/>
            <person name="Libourel C."/>
            <person name="Otte J."/>
            <person name="Skaloud P."/>
            <person name="Haon M."/>
            <person name="Grisel S."/>
            <person name="Petersen M."/>
            <person name="Berrin J.G."/>
            <person name="Delaux P.M."/>
            <person name="Dal Grande F."/>
            <person name="Keller J."/>
        </authorList>
    </citation>
    <scope>NUCLEOTIDE SEQUENCE [LARGE SCALE GENOMIC DNA]</scope>
    <source>
        <strain evidence="6 7">SAG 2043</strain>
    </source>
</reference>
<dbReference type="PANTHER" id="PTHR28069:SF2">
    <property type="entry name" value="GH20023P"/>
    <property type="match status" value="1"/>
</dbReference>
<keyword evidence="3" id="KW-0862">Zinc</keyword>
<dbReference type="EMBL" id="JALJOR010000008">
    <property type="protein sequence ID" value="KAK9812836.1"/>
    <property type="molecule type" value="Genomic_DNA"/>
</dbReference>
<evidence type="ECO:0000313" key="6">
    <source>
        <dbReference type="EMBL" id="KAK9812836.1"/>
    </source>
</evidence>
<name>A0AAW1PWJ8_9CHLO</name>
<dbReference type="AlphaFoldDB" id="A0AAW1PWJ8"/>
<keyword evidence="2 4" id="KW-0863">Zinc-finger</keyword>
<dbReference type="PANTHER" id="PTHR28069">
    <property type="entry name" value="GH20023P"/>
    <property type="match status" value="1"/>
</dbReference>
<evidence type="ECO:0000256" key="3">
    <source>
        <dbReference type="ARBA" id="ARBA00022833"/>
    </source>
</evidence>
<evidence type="ECO:0000259" key="5">
    <source>
        <dbReference type="PROSITE" id="PS50865"/>
    </source>
</evidence>
<organism evidence="6 7">
    <name type="scientific">[Myrmecia] bisecta</name>
    <dbReference type="NCBI Taxonomy" id="41462"/>
    <lineage>
        <taxon>Eukaryota</taxon>
        <taxon>Viridiplantae</taxon>
        <taxon>Chlorophyta</taxon>
        <taxon>core chlorophytes</taxon>
        <taxon>Trebouxiophyceae</taxon>
        <taxon>Trebouxiales</taxon>
        <taxon>Trebouxiaceae</taxon>
        <taxon>Myrmecia</taxon>
    </lineage>
</organism>